<feature type="transmembrane region" description="Helical" evidence="2">
    <location>
        <begin position="470"/>
        <end position="497"/>
    </location>
</feature>
<dbReference type="SUPFAM" id="SSF90112">
    <property type="entry name" value="Neurotransmitter-gated ion-channel transmembrane pore"/>
    <property type="match status" value="1"/>
</dbReference>
<comment type="caution">
    <text evidence="3">The sequence shown here is derived from an EMBL/GenBank/DDBJ whole genome shotgun (WGS) entry which is preliminary data.</text>
</comment>
<dbReference type="Proteomes" id="UP000663853">
    <property type="component" value="Unassembled WGS sequence"/>
</dbReference>
<dbReference type="EMBL" id="CAJMXA010000646">
    <property type="protein sequence ID" value="CAE6438377.1"/>
    <property type="molecule type" value="Genomic_DNA"/>
</dbReference>
<reference evidence="3" key="1">
    <citation type="submission" date="2021-01" db="EMBL/GenBank/DDBJ databases">
        <authorList>
            <person name="Kaushik A."/>
        </authorList>
    </citation>
    <scope>NUCLEOTIDE SEQUENCE</scope>
    <source>
        <strain evidence="3">AG6-10EEA</strain>
    </source>
</reference>
<dbReference type="GO" id="GO:0016020">
    <property type="term" value="C:membrane"/>
    <property type="evidence" value="ECO:0007669"/>
    <property type="project" value="InterPro"/>
</dbReference>
<evidence type="ECO:0000313" key="3">
    <source>
        <dbReference type="EMBL" id="CAE6438377.1"/>
    </source>
</evidence>
<keyword evidence="2" id="KW-0472">Membrane</keyword>
<dbReference type="AlphaFoldDB" id="A0A8H2XYL8"/>
<dbReference type="GO" id="GO:0006811">
    <property type="term" value="P:monoatomic ion transport"/>
    <property type="evidence" value="ECO:0007669"/>
    <property type="project" value="InterPro"/>
</dbReference>
<feature type="region of interest" description="Disordered" evidence="1">
    <location>
        <begin position="538"/>
        <end position="559"/>
    </location>
</feature>
<name>A0A8H2XYL8_9AGAM</name>
<keyword evidence="2" id="KW-0812">Transmembrane</keyword>
<sequence length="624" mass="69316">MRFPGLEYPRGQTFAIPYITESVYAVSLVTIVFLAALNTALVGNDVVTELKKNPNNADVKWWAPSWLPEFLTIPTTPGPCQPLTIPQNDPTIQTNSSVPLFTYAILNGFGQESQNRSESSGTKRVSQSLPYRSEPLHNCSVQEITAVLDFPTAGFRTKSLVVCDLLSTNSSAPQALKLLTTFSRVASVSLHFETDNVRNYISESPYTVPWPSDVREAHAIFSENPNQPDLAVLGILDAIGSDLLKAIWAQKRVWRLGTDRNEWPDQAVVKWAAQINCTSWDRCRTKGDRAEGIEMWYSDTGGLQDFNAGYLRAMNTTLYNYFVVLRDALHLDLGTIDHNQNVFLNLDAFRSHILPDPFMTQIAPQVVGVSNPALASSSGYAVDEFQKTCTWAWGCLNGTWSGAILSDAPIATNITRGLPLRLFNSPYSTVIDVDFVCPTFKTKQTGSLLVSVFIGKLPLSPIAHICIAKWLMIVMLTGTFTMYTALYGFFIFVAPIFDRKYRRKHGLEQPSQCPCHAYKLYANEIGESQYLLSGNSVQSQQSLPPSYPKESDTHKSGYGYKKVESPLLYEPLRVPDYAFEPTSNQGGDLVTETPNTGVPGVCPPKHPRAVILAFEPDREIVRMP</sequence>
<accession>A0A8H2XYL8</accession>
<evidence type="ECO:0000256" key="2">
    <source>
        <dbReference type="SAM" id="Phobius"/>
    </source>
</evidence>
<organism evidence="3 4">
    <name type="scientific">Rhizoctonia solani</name>
    <dbReference type="NCBI Taxonomy" id="456999"/>
    <lineage>
        <taxon>Eukaryota</taxon>
        <taxon>Fungi</taxon>
        <taxon>Dikarya</taxon>
        <taxon>Basidiomycota</taxon>
        <taxon>Agaricomycotina</taxon>
        <taxon>Agaricomycetes</taxon>
        <taxon>Cantharellales</taxon>
        <taxon>Ceratobasidiaceae</taxon>
        <taxon>Rhizoctonia</taxon>
    </lineage>
</organism>
<protein>
    <submittedName>
        <fullName evidence="3">Uncharacterized protein</fullName>
    </submittedName>
</protein>
<evidence type="ECO:0000313" key="4">
    <source>
        <dbReference type="Proteomes" id="UP000663853"/>
    </source>
</evidence>
<keyword evidence="2" id="KW-1133">Transmembrane helix</keyword>
<proteinExistence type="predicted"/>
<dbReference type="InterPro" id="IPR036719">
    <property type="entry name" value="Neuro-gated_channel_TM_sf"/>
</dbReference>
<gene>
    <name evidence="3" type="ORF">RDB_LOCUS33126</name>
</gene>
<evidence type="ECO:0000256" key="1">
    <source>
        <dbReference type="SAM" id="MobiDB-lite"/>
    </source>
</evidence>
<feature type="transmembrane region" description="Helical" evidence="2">
    <location>
        <begin position="21"/>
        <end position="43"/>
    </location>
</feature>